<dbReference type="Pfam" id="PF00578">
    <property type="entry name" value="AhpC-TSA"/>
    <property type="match status" value="1"/>
</dbReference>
<evidence type="ECO:0000256" key="7">
    <source>
        <dbReference type="ARBA" id="ARBA00023157"/>
    </source>
</evidence>
<dbReference type="InterPro" id="IPR024706">
    <property type="entry name" value="Peroxiredoxin_AhpC-typ"/>
</dbReference>
<dbReference type="PANTHER" id="PTHR42801">
    <property type="entry name" value="THIOREDOXIN-DEPENDENT PEROXIDE REDUCTASE"/>
    <property type="match status" value="1"/>
</dbReference>
<dbReference type="NCBIfam" id="NF006960">
    <property type="entry name" value="PRK09437.1"/>
    <property type="match status" value="1"/>
</dbReference>
<evidence type="ECO:0000256" key="13">
    <source>
        <dbReference type="PIRSR" id="PIRSR000239-1"/>
    </source>
</evidence>
<comment type="catalytic activity">
    <reaction evidence="12">
        <text>a hydroperoxide + [thioredoxin]-dithiol = an alcohol + [thioredoxin]-disulfide + H2O</text>
        <dbReference type="Rhea" id="RHEA:62620"/>
        <dbReference type="Rhea" id="RHEA-COMP:10698"/>
        <dbReference type="Rhea" id="RHEA-COMP:10700"/>
        <dbReference type="ChEBI" id="CHEBI:15377"/>
        <dbReference type="ChEBI" id="CHEBI:29950"/>
        <dbReference type="ChEBI" id="CHEBI:30879"/>
        <dbReference type="ChEBI" id="CHEBI:35924"/>
        <dbReference type="ChEBI" id="CHEBI:50058"/>
        <dbReference type="EC" id="1.11.1.24"/>
    </reaction>
</comment>
<accession>A0AAW9HMA8</accession>
<dbReference type="EMBL" id="JAWNGA010000001">
    <property type="protein sequence ID" value="MDY5132413.1"/>
    <property type="molecule type" value="Genomic_DNA"/>
</dbReference>
<comment type="function">
    <text evidence="1">Thiol-specific peroxidase that catalyzes the reduction of hydrogen peroxide and organic hydroperoxides to water and alcohols, respectively. Plays a role in cell protection against oxidative stress by detoxifying peroxides and as sensor of hydrogen peroxide-mediated signaling events.</text>
</comment>
<keyword evidence="8" id="KW-0676">Redox-active center</keyword>
<dbReference type="FunFam" id="3.40.30.10:FF:000007">
    <property type="entry name" value="Thioredoxin-dependent thiol peroxidase"/>
    <property type="match status" value="1"/>
</dbReference>
<evidence type="ECO:0000313" key="19">
    <source>
        <dbReference type="Proteomes" id="UP001281731"/>
    </source>
</evidence>
<comment type="subunit">
    <text evidence="2">Monomer.</text>
</comment>
<dbReference type="InterPro" id="IPR000866">
    <property type="entry name" value="AhpC/TSA"/>
</dbReference>
<dbReference type="CDD" id="cd03017">
    <property type="entry name" value="PRX_BCP"/>
    <property type="match status" value="1"/>
</dbReference>
<dbReference type="GO" id="GO:0008379">
    <property type="term" value="F:thioredoxin peroxidase activity"/>
    <property type="evidence" value="ECO:0007669"/>
    <property type="project" value="TreeGrafter"/>
</dbReference>
<dbReference type="Gene3D" id="3.40.30.10">
    <property type="entry name" value="Glutaredoxin"/>
    <property type="match status" value="1"/>
</dbReference>
<evidence type="ECO:0000256" key="11">
    <source>
        <dbReference type="ARBA" id="ARBA00041373"/>
    </source>
</evidence>
<dbReference type="PROSITE" id="PS51352">
    <property type="entry name" value="THIOREDOXIN_2"/>
    <property type="match status" value="1"/>
</dbReference>
<evidence type="ECO:0000256" key="8">
    <source>
        <dbReference type="ARBA" id="ARBA00023284"/>
    </source>
</evidence>
<evidence type="ECO:0000313" key="18">
    <source>
        <dbReference type="Proteomes" id="UP001275049"/>
    </source>
</evidence>
<dbReference type="InterPro" id="IPR036249">
    <property type="entry name" value="Thioredoxin-like_sf"/>
</dbReference>
<dbReference type="InterPro" id="IPR050924">
    <property type="entry name" value="Peroxiredoxin_BCP/PrxQ"/>
</dbReference>
<evidence type="ECO:0000256" key="6">
    <source>
        <dbReference type="ARBA" id="ARBA00023002"/>
    </source>
</evidence>
<dbReference type="SUPFAM" id="SSF52833">
    <property type="entry name" value="Thioredoxin-like"/>
    <property type="match status" value="1"/>
</dbReference>
<proteinExistence type="inferred from homology"/>
<evidence type="ECO:0000256" key="9">
    <source>
        <dbReference type="ARBA" id="ARBA00032824"/>
    </source>
</evidence>
<dbReference type="EMBL" id="JAWNGC010000004">
    <property type="protein sequence ID" value="MDY5155043.1"/>
    <property type="molecule type" value="Genomic_DNA"/>
</dbReference>
<reference evidence="17 18" key="1">
    <citation type="submission" date="2023-10" db="EMBL/GenBank/DDBJ databases">
        <title>Whole Genome based description of the genera Actinobaculum and Actinotignum reveals a complex phylogenetic relationship within the species included in the genus Actinotignum.</title>
        <authorList>
            <person name="Jensen C.S."/>
            <person name="Dargis R."/>
            <person name="Kemp M."/>
            <person name="Christensen J.J."/>
        </authorList>
    </citation>
    <scope>NUCLEOTIDE SEQUENCE</scope>
    <source>
        <strain evidence="17">SLA_B511</strain>
        <strain evidence="16 18">SLA_B974</strain>
    </source>
</reference>
<keyword evidence="18" id="KW-1185">Reference proteome</keyword>
<evidence type="ECO:0000256" key="3">
    <source>
        <dbReference type="ARBA" id="ARBA00013017"/>
    </source>
</evidence>
<evidence type="ECO:0000313" key="17">
    <source>
        <dbReference type="EMBL" id="MDY5155043.1"/>
    </source>
</evidence>
<evidence type="ECO:0000256" key="1">
    <source>
        <dbReference type="ARBA" id="ARBA00003330"/>
    </source>
</evidence>
<dbReference type="GO" id="GO:0045454">
    <property type="term" value="P:cell redox homeostasis"/>
    <property type="evidence" value="ECO:0007669"/>
    <property type="project" value="TreeGrafter"/>
</dbReference>
<comment type="caution">
    <text evidence="17">The sequence shown here is derived from an EMBL/GenBank/DDBJ whole genome shotgun (WGS) entry which is preliminary data.</text>
</comment>
<keyword evidence="7" id="KW-1015">Disulfide bond</keyword>
<evidence type="ECO:0000256" key="10">
    <source>
        <dbReference type="ARBA" id="ARBA00038489"/>
    </source>
</evidence>
<dbReference type="GO" id="GO:0034599">
    <property type="term" value="P:cellular response to oxidative stress"/>
    <property type="evidence" value="ECO:0007669"/>
    <property type="project" value="TreeGrafter"/>
</dbReference>
<keyword evidence="5" id="KW-0049">Antioxidant</keyword>
<evidence type="ECO:0000256" key="5">
    <source>
        <dbReference type="ARBA" id="ARBA00022862"/>
    </source>
</evidence>
<evidence type="ECO:0000313" key="16">
    <source>
        <dbReference type="EMBL" id="MDY5132413.1"/>
    </source>
</evidence>
<dbReference type="RefSeq" id="WP_022865766.1">
    <property type="nucleotide sequence ID" value="NZ_CP126967.1"/>
</dbReference>
<dbReference type="EC" id="1.11.1.24" evidence="3"/>
<feature type="domain" description="Thioredoxin" evidence="15">
    <location>
        <begin position="7"/>
        <end position="161"/>
    </location>
</feature>
<evidence type="ECO:0000256" key="14">
    <source>
        <dbReference type="SAM" id="MobiDB-lite"/>
    </source>
</evidence>
<protein>
    <recommendedName>
        <fullName evidence="3">thioredoxin-dependent peroxiredoxin</fullName>
        <ecNumber evidence="3">1.11.1.24</ecNumber>
    </recommendedName>
    <alternativeName>
        <fullName evidence="11">Bacterioferritin comigratory protein</fullName>
    </alternativeName>
    <alternativeName>
        <fullName evidence="9">Thioredoxin peroxidase</fullName>
    </alternativeName>
</protein>
<comment type="similarity">
    <text evidence="10">Belongs to the peroxiredoxin family. BCP/PrxQ subfamily.</text>
</comment>
<evidence type="ECO:0000256" key="2">
    <source>
        <dbReference type="ARBA" id="ARBA00011245"/>
    </source>
</evidence>
<feature type="active site" description="Cysteine sulfenic acid (-SOH) intermediate; for peroxidase activity" evidence="13">
    <location>
        <position position="51"/>
    </location>
</feature>
<dbReference type="Proteomes" id="UP001281731">
    <property type="component" value="Unassembled WGS sequence"/>
</dbReference>
<gene>
    <name evidence="17" type="primary">bcp</name>
    <name evidence="17" type="ORF">R6G80_04795</name>
    <name evidence="16" type="ORF">R6G86_01465</name>
</gene>
<feature type="region of interest" description="Disordered" evidence="14">
    <location>
        <begin position="1"/>
        <end position="22"/>
    </location>
</feature>
<name>A0AAW9HMA8_9ACTO</name>
<keyword evidence="6 17" id="KW-0560">Oxidoreductase</keyword>
<dbReference type="PIRSF" id="PIRSF000239">
    <property type="entry name" value="AHPC"/>
    <property type="match status" value="1"/>
</dbReference>
<evidence type="ECO:0000256" key="4">
    <source>
        <dbReference type="ARBA" id="ARBA00022559"/>
    </source>
</evidence>
<dbReference type="Proteomes" id="UP001275049">
    <property type="component" value="Unassembled WGS sequence"/>
</dbReference>
<evidence type="ECO:0000259" key="15">
    <source>
        <dbReference type="PROSITE" id="PS51352"/>
    </source>
</evidence>
<sequence>MAENKRLGVGEEAPDFTLSTPEGDVTLRHATQQAERGVIVYFYPRAMTPGCTTQACDFRDNLNSFASTGYTVVGVSPDSVEKLVSFAEKYSLNYVLASDENHEVMDAWGAWGTKKNYGKEYEGVIRSTIVVGKDGRVVAAHYNVRARGHVARLRRELGIDG</sequence>
<evidence type="ECO:0000256" key="12">
    <source>
        <dbReference type="ARBA" id="ARBA00049091"/>
    </source>
</evidence>
<dbReference type="GO" id="GO:0005737">
    <property type="term" value="C:cytoplasm"/>
    <property type="evidence" value="ECO:0007669"/>
    <property type="project" value="TreeGrafter"/>
</dbReference>
<keyword evidence="4 17" id="KW-0575">Peroxidase</keyword>
<dbReference type="InterPro" id="IPR013766">
    <property type="entry name" value="Thioredoxin_domain"/>
</dbReference>
<dbReference type="PANTHER" id="PTHR42801:SF4">
    <property type="entry name" value="AHPC_TSA FAMILY PROTEIN"/>
    <property type="match status" value="1"/>
</dbReference>
<dbReference type="AlphaFoldDB" id="A0AAW9HMA8"/>
<organism evidence="17 19">
    <name type="scientific">Actinotignum urinale</name>
    <dbReference type="NCBI Taxonomy" id="190146"/>
    <lineage>
        <taxon>Bacteria</taxon>
        <taxon>Bacillati</taxon>
        <taxon>Actinomycetota</taxon>
        <taxon>Actinomycetes</taxon>
        <taxon>Actinomycetales</taxon>
        <taxon>Actinomycetaceae</taxon>
        <taxon>Actinotignum</taxon>
    </lineage>
</organism>